<dbReference type="EMBL" id="CP118157">
    <property type="protein sequence ID" value="WOF21914.1"/>
    <property type="molecule type" value="Genomic_DNA"/>
</dbReference>
<evidence type="ECO:0000256" key="1">
    <source>
        <dbReference type="ARBA" id="ARBA00006525"/>
    </source>
</evidence>
<dbReference type="KEGG" id="mbet:N8K70_11020"/>
<name>A0AA97I4M4_9MICO</name>
<feature type="domain" description="Smf/DprA SLOG" evidence="2">
    <location>
        <begin position="90"/>
        <end position="302"/>
    </location>
</feature>
<dbReference type="InterPro" id="IPR003488">
    <property type="entry name" value="DprA"/>
</dbReference>
<sequence length="333" mass="34679">MATITSLSKDERAARVTLAATLEPDDAVTGRLITAVGTVETVRLAAGTGAFPKKVDAIEAGLWRNKVAPRMDARTVTQALSESDRLGLRILIPGDDDWPAALNDLGERTPTALWVRGATSFLTAPLSDRVTVTGARAATSYGEHVTGELASDLTHAERIIVAGGAYGIDAAAHRPALASGGQTVAVMVGGLDRLYPSGNRELLERVGDLGLLASEMPPGATPSKWRFLARNRILGALSGATVVVEAGYRSGSLNLAARAAQLGRPVGAVPGPVTSVSSAGTHRLLREGIASLVTRVQDVTALLDRSTETSRSTIEHGVGLGRPARQEASVRSF</sequence>
<evidence type="ECO:0000313" key="4">
    <source>
        <dbReference type="Proteomes" id="UP001305498"/>
    </source>
</evidence>
<dbReference type="RefSeq" id="WP_317138391.1">
    <property type="nucleotide sequence ID" value="NZ_CP118157.1"/>
</dbReference>
<comment type="similarity">
    <text evidence="1">Belongs to the DprA/Smf family.</text>
</comment>
<protein>
    <submittedName>
        <fullName evidence="3">DNA-processing protein DprA</fullName>
    </submittedName>
</protein>
<organism evidence="3 4">
    <name type="scientific">Microbacterium betulae</name>
    <dbReference type="NCBI Taxonomy" id="2981139"/>
    <lineage>
        <taxon>Bacteria</taxon>
        <taxon>Bacillati</taxon>
        <taxon>Actinomycetota</taxon>
        <taxon>Actinomycetes</taxon>
        <taxon>Micrococcales</taxon>
        <taxon>Microbacteriaceae</taxon>
        <taxon>Microbacterium</taxon>
    </lineage>
</organism>
<evidence type="ECO:0000259" key="2">
    <source>
        <dbReference type="Pfam" id="PF02481"/>
    </source>
</evidence>
<keyword evidence="4" id="KW-1185">Reference proteome</keyword>
<proteinExistence type="inferred from homology"/>
<dbReference type="AlphaFoldDB" id="A0AA97I4M4"/>
<dbReference type="SUPFAM" id="SSF102405">
    <property type="entry name" value="MCP/YpsA-like"/>
    <property type="match status" value="1"/>
</dbReference>
<dbReference type="Gene3D" id="3.40.50.450">
    <property type="match status" value="1"/>
</dbReference>
<dbReference type="PANTHER" id="PTHR43022:SF1">
    <property type="entry name" value="PROTEIN SMF"/>
    <property type="match status" value="1"/>
</dbReference>
<dbReference type="Pfam" id="PF02481">
    <property type="entry name" value="DNA_processg_A"/>
    <property type="match status" value="1"/>
</dbReference>
<gene>
    <name evidence="3" type="primary">dprA</name>
    <name evidence="3" type="ORF">N8K70_11020</name>
</gene>
<evidence type="ECO:0000313" key="3">
    <source>
        <dbReference type="EMBL" id="WOF21914.1"/>
    </source>
</evidence>
<dbReference type="PANTHER" id="PTHR43022">
    <property type="entry name" value="PROTEIN SMF"/>
    <property type="match status" value="1"/>
</dbReference>
<dbReference type="NCBIfam" id="TIGR00732">
    <property type="entry name" value="dprA"/>
    <property type="match status" value="1"/>
</dbReference>
<accession>A0AA97I4M4</accession>
<dbReference type="Proteomes" id="UP001305498">
    <property type="component" value="Chromosome"/>
</dbReference>
<dbReference type="GO" id="GO:0009294">
    <property type="term" value="P:DNA-mediated transformation"/>
    <property type="evidence" value="ECO:0007669"/>
    <property type="project" value="InterPro"/>
</dbReference>
<dbReference type="InterPro" id="IPR057666">
    <property type="entry name" value="DrpA_SLOG"/>
</dbReference>
<reference evidence="3 4" key="1">
    <citation type="submission" date="2023-02" db="EMBL/GenBank/DDBJ databases">
        <title>Microbacterium betulae sp. nov., isolated from birch wood.</title>
        <authorList>
            <person name="Pasciak M."/>
            <person name="Pawlik K.J."/>
            <person name="Martynowski D."/>
            <person name="Laczmanski L."/>
            <person name="Ciekot J."/>
            <person name="Szponar B."/>
            <person name="Wojcik-Fatla A."/>
            <person name="Mackiewicz B."/>
            <person name="Farian E."/>
            <person name="Cholewa G."/>
            <person name="Cholewa A."/>
            <person name="Dutkiewicz J."/>
        </authorList>
    </citation>
    <scope>NUCLEOTIDE SEQUENCE [LARGE SCALE GENOMIC DNA]</scope>
    <source>
        <strain evidence="3 4">AB</strain>
    </source>
</reference>